<protein>
    <submittedName>
        <fullName evidence="2">Uncharacterized protein</fullName>
    </submittedName>
</protein>
<comment type="caution">
    <text evidence="2">The sequence shown here is derived from an EMBL/GenBank/DDBJ whole genome shotgun (WGS) entry which is preliminary data.</text>
</comment>
<feature type="transmembrane region" description="Helical" evidence="1">
    <location>
        <begin position="116"/>
        <end position="135"/>
    </location>
</feature>
<dbReference type="Proteomes" id="UP000005695">
    <property type="component" value="Unassembled WGS sequence"/>
</dbReference>
<keyword evidence="3" id="KW-1185">Reference proteome</keyword>
<accession>Q1JZY2</accession>
<dbReference type="RefSeq" id="WP_006000184.1">
    <property type="nucleotide sequence ID" value="NZ_AAEW02000008.1"/>
</dbReference>
<sequence>MDRINEICKKYEENRKKHYFSSWLNCSALLERIFYLPKREHPNYQKTRRTDFTFDQKFSSSIFKENPPKNIELKKWIFILKNHSSRITNRIKFLLVYVAFTGVISSILHLFNMENFALLALSVGLLLTIIERSMLIDKQSTIEELINLLEYEESKESGER</sequence>
<dbReference type="AlphaFoldDB" id="Q1JZY2"/>
<keyword evidence="1" id="KW-0812">Transmembrane</keyword>
<name>Q1JZY2_DESA6</name>
<reference evidence="2" key="1">
    <citation type="submission" date="2006-05" db="EMBL/GenBank/DDBJ databases">
        <title>Annotation of the draft genome assembly of Desulfuromonas acetoxidans DSM 684.</title>
        <authorList>
            <consortium name="US DOE Joint Genome Institute (JGI-ORNL)"/>
            <person name="Larimer F."/>
            <person name="Land M."/>
            <person name="Hauser L."/>
        </authorList>
    </citation>
    <scope>NUCLEOTIDE SEQUENCE [LARGE SCALE GENOMIC DNA]</scope>
    <source>
        <strain evidence="2">DSM 684</strain>
    </source>
</reference>
<dbReference type="EMBL" id="AAEW02000008">
    <property type="protein sequence ID" value="EAT15760.1"/>
    <property type="molecule type" value="Genomic_DNA"/>
</dbReference>
<keyword evidence="1" id="KW-0472">Membrane</keyword>
<feature type="transmembrane region" description="Helical" evidence="1">
    <location>
        <begin position="91"/>
        <end position="110"/>
    </location>
</feature>
<keyword evidence="1" id="KW-1133">Transmembrane helix</keyword>
<evidence type="ECO:0000313" key="3">
    <source>
        <dbReference type="Proteomes" id="UP000005695"/>
    </source>
</evidence>
<evidence type="ECO:0000256" key="1">
    <source>
        <dbReference type="SAM" id="Phobius"/>
    </source>
</evidence>
<organism evidence="2 3">
    <name type="scientific">Desulfuromonas acetoxidans (strain DSM 684 / 11070)</name>
    <dbReference type="NCBI Taxonomy" id="281689"/>
    <lineage>
        <taxon>Bacteria</taxon>
        <taxon>Pseudomonadati</taxon>
        <taxon>Thermodesulfobacteriota</taxon>
        <taxon>Desulfuromonadia</taxon>
        <taxon>Desulfuromonadales</taxon>
        <taxon>Desulfuromonadaceae</taxon>
        <taxon>Desulfuromonas</taxon>
    </lineage>
</organism>
<evidence type="ECO:0000313" key="2">
    <source>
        <dbReference type="EMBL" id="EAT15760.1"/>
    </source>
</evidence>
<proteinExistence type="predicted"/>
<gene>
    <name evidence="2" type="ORF">Dace_2460</name>
</gene>
<reference evidence="2" key="2">
    <citation type="submission" date="2006-05" db="EMBL/GenBank/DDBJ databases">
        <title>Sequencing of the draft genome and assembly of Desulfuromonas acetoxidans DSM 684.</title>
        <authorList>
            <consortium name="US DOE Joint Genome Institute (JGI-PGF)"/>
            <person name="Copeland A."/>
            <person name="Lucas S."/>
            <person name="Lapidus A."/>
            <person name="Barry K."/>
            <person name="Detter J.C."/>
            <person name="Glavina del Rio T."/>
            <person name="Hammon N."/>
            <person name="Israni S."/>
            <person name="Dalin E."/>
            <person name="Tice H."/>
            <person name="Bruce D."/>
            <person name="Pitluck S."/>
            <person name="Richardson P."/>
        </authorList>
    </citation>
    <scope>NUCLEOTIDE SEQUENCE [LARGE SCALE GENOMIC DNA]</scope>
    <source>
        <strain evidence="2">DSM 684</strain>
    </source>
</reference>